<evidence type="ECO:0000313" key="1">
    <source>
        <dbReference type="EMBL" id="CAJ2661450.1"/>
    </source>
</evidence>
<name>A0ACB0KYS3_TRIPR</name>
<gene>
    <name evidence="1" type="ORF">MILVUS5_LOCUS27157</name>
</gene>
<sequence length="113" mass="12546">MEVKDEDDPWLGADKLYHMIMCFSITLLFYFLSSLTSNPFLRRYAISIASLISLLAGAAKEAADHLGFFRSSGASFRDAIADIIGVFIASFALYIFRSKTSRSRSHPQGISLV</sequence>
<accession>A0ACB0KYS3</accession>
<keyword evidence="2" id="KW-1185">Reference proteome</keyword>
<protein>
    <submittedName>
        <fullName evidence="1">Uncharacterized protein</fullName>
    </submittedName>
</protein>
<dbReference type="EMBL" id="CASHSV030000311">
    <property type="protein sequence ID" value="CAJ2661450.1"/>
    <property type="molecule type" value="Genomic_DNA"/>
</dbReference>
<proteinExistence type="predicted"/>
<evidence type="ECO:0000313" key="2">
    <source>
        <dbReference type="Proteomes" id="UP001177021"/>
    </source>
</evidence>
<comment type="caution">
    <text evidence="1">The sequence shown here is derived from an EMBL/GenBank/DDBJ whole genome shotgun (WGS) entry which is preliminary data.</text>
</comment>
<organism evidence="1 2">
    <name type="scientific">Trifolium pratense</name>
    <name type="common">Red clover</name>
    <dbReference type="NCBI Taxonomy" id="57577"/>
    <lineage>
        <taxon>Eukaryota</taxon>
        <taxon>Viridiplantae</taxon>
        <taxon>Streptophyta</taxon>
        <taxon>Embryophyta</taxon>
        <taxon>Tracheophyta</taxon>
        <taxon>Spermatophyta</taxon>
        <taxon>Magnoliopsida</taxon>
        <taxon>eudicotyledons</taxon>
        <taxon>Gunneridae</taxon>
        <taxon>Pentapetalae</taxon>
        <taxon>rosids</taxon>
        <taxon>fabids</taxon>
        <taxon>Fabales</taxon>
        <taxon>Fabaceae</taxon>
        <taxon>Papilionoideae</taxon>
        <taxon>50 kb inversion clade</taxon>
        <taxon>NPAAA clade</taxon>
        <taxon>Hologalegina</taxon>
        <taxon>IRL clade</taxon>
        <taxon>Trifolieae</taxon>
        <taxon>Trifolium</taxon>
    </lineage>
</organism>
<dbReference type="Proteomes" id="UP001177021">
    <property type="component" value="Unassembled WGS sequence"/>
</dbReference>
<reference evidence="1" key="1">
    <citation type="submission" date="2023-10" db="EMBL/GenBank/DDBJ databases">
        <authorList>
            <person name="Rodriguez Cubillos JULIANA M."/>
            <person name="De Vega J."/>
        </authorList>
    </citation>
    <scope>NUCLEOTIDE SEQUENCE</scope>
</reference>